<dbReference type="EMBL" id="CYZA01000006">
    <property type="protein sequence ID" value="CUN79016.1"/>
    <property type="molecule type" value="Genomic_DNA"/>
</dbReference>
<dbReference type="GO" id="GO:0000160">
    <property type="term" value="P:phosphorelay signal transduction system"/>
    <property type="evidence" value="ECO:0007669"/>
    <property type="project" value="InterPro"/>
</dbReference>
<keyword evidence="2 4" id="KW-0597">Phosphoprotein</keyword>
<dbReference type="Proteomes" id="UP000095447">
    <property type="component" value="Unassembled WGS sequence"/>
</dbReference>
<evidence type="ECO:0000259" key="5">
    <source>
        <dbReference type="PROSITE" id="PS50110"/>
    </source>
</evidence>
<dbReference type="PANTHER" id="PTHR45339:SF3">
    <property type="entry name" value="HISTIDINE KINASE"/>
    <property type="match status" value="1"/>
</dbReference>
<evidence type="ECO:0000256" key="1">
    <source>
        <dbReference type="ARBA" id="ARBA00018672"/>
    </source>
</evidence>
<dbReference type="InterPro" id="IPR011006">
    <property type="entry name" value="CheY-like_superfamily"/>
</dbReference>
<dbReference type="AlphaFoldDB" id="A0A173ZUB2"/>
<dbReference type="InterPro" id="IPR001789">
    <property type="entry name" value="Sig_transdc_resp-reg_receiver"/>
</dbReference>
<name>A0A173ZUB2_9FIRM</name>
<organism evidence="6 7">
    <name type="scientific">Blautia obeum</name>
    <dbReference type="NCBI Taxonomy" id="40520"/>
    <lineage>
        <taxon>Bacteria</taxon>
        <taxon>Bacillati</taxon>
        <taxon>Bacillota</taxon>
        <taxon>Clostridia</taxon>
        <taxon>Lachnospirales</taxon>
        <taxon>Lachnospiraceae</taxon>
        <taxon>Blautia</taxon>
    </lineage>
</organism>
<evidence type="ECO:0000256" key="2">
    <source>
        <dbReference type="ARBA" id="ARBA00022553"/>
    </source>
</evidence>
<protein>
    <recommendedName>
        <fullName evidence="1">Stage 0 sporulation protein A homolog</fullName>
    </recommendedName>
</protein>
<sequence>MLFWGIFSSHPEGTFDVILMDIMMPLMDGYEATRQIRKLDRTDASSIPIIALTANAFAEDVRHALDCGMNAHLAKPLDVEKMIHTIALSL</sequence>
<dbReference type="SUPFAM" id="SSF52172">
    <property type="entry name" value="CheY-like"/>
    <property type="match status" value="1"/>
</dbReference>
<evidence type="ECO:0000313" key="6">
    <source>
        <dbReference type="EMBL" id="CUN79016.1"/>
    </source>
</evidence>
<proteinExistence type="predicted"/>
<gene>
    <name evidence="6" type="primary">rcsC</name>
    <name evidence="6" type="ORF">ERS852395_01321</name>
</gene>
<accession>A0A173ZUB2</accession>
<feature type="domain" description="Response regulatory" evidence="5">
    <location>
        <begin position="1"/>
        <end position="90"/>
    </location>
</feature>
<dbReference type="Gene3D" id="3.40.50.2300">
    <property type="match status" value="1"/>
</dbReference>
<dbReference type="GO" id="GO:0016301">
    <property type="term" value="F:kinase activity"/>
    <property type="evidence" value="ECO:0007669"/>
    <property type="project" value="UniProtKB-KW"/>
</dbReference>
<evidence type="ECO:0000313" key="7">
    <source>
        <dbReference type="Proteomes" id="UP000095447"/>
    </source>
</evidence>
<feature type="modified residue" description="4-aspartylphosphate" evidence="4">
    <location>
        <position position="21"/>
    </location>
</feature>
<dbReference type="CDD" id="cd17546">
    <property type="entry name" value="REC_hyHK_CKI1_RcsC-like"/>
    <property type="match status" value="1"/>
</dbReference>
<dbReference type="Pfam" id="PF00072">
    <property type="entry name" value="Response_reg"/>
    <property type="match status" value="1"/>
</dbReference>
<comment type="function">
    <text evidence="3">May play the central regulatory role in sporulation. It may be an element of the effector pathway responsible for the activation of sporulation genes in response to nutritional stress. Spo0A may act in concert with spo0H (a sigma factor) to control the expression of some genes that are critical to the sporulation process.</text>
</comment>
<reference evidence="6 7" key="1">
    <citation type="submission" date="2015-09" db="EMBL/GenBank/DDBJ databases">
        <authorList>
            <consortium name="Pathogen Informatics"/>
        </authorList>
    </citation>
    <scope>NUCLEOTIDE SEQUENCE [LARGE SCALE GENOMIC DNA]</scope>
    <source>
        <strain evidence="6 7">2789STDY5608838</strain>
    </source>
</reference>
<evidence type="ECO:0000256" key="3">
    <source>
        <dbReference type="ARBA" id="ARBA00024867"/>
    </source>
</evidence>
<dbReference type="SMART" id="SM00448">
    <property type="entry name" value="REC"/>
    <property type="match status" value="1"/>
</dbReference>
<evidence type="ECO:0000256" key="4">
    <source>
        <dbReference type="PROSITE-ProRule" id="PRU00169"/>
    </source>
</evidence>
<dbReference type="PROSITE" id="PS50110">
    <property type="entry name" value="RESPONSE_REGULATORY"/>
    <property type="match status" value="1"/>
</dbReference>
<dbReference type="PANTHER" id="PTHR45339">
    <property type="entry name" value="HYBRID SIGNAL TRANSDUCTION HISTIDINE KINASE J"/>
    <property type="match status" value="1"/>
</dbReference>
<keyword evidence="6" id="KW-0418">Kinase</keyword>
<keyword evidence="6" id="KW-0808">Transferase</keyword>